<dbReference type="EMBL" id="FMPI01000005">
    <property type="protein sequence ID" value="SCS69234.1"/>
    <property type="molecule type" value="Genomic_DNA"/>
</dbReference>
<evidence type="ECO:0000313" key="3">
    <source>
        <dbReference type="EMBL" id="SCS79317.1"/>
    </source>
</evidence>
<dbReference type="Proteomes" id="UP000095412">
    <property type="component" value="Unassembled WGS sequence"/>
</dbReference>
<sequence>MKSKVGFIEAFRLFWKNYFNFTGRASRREFWFMMIWHVIFIAPATILINQLIEFFDYTLVTAISGTITSLIAIILTLSYLMLYSLATFIPTLSILIRRYHDTGRTKLVPIISFGIYVIMMIFIYIMVFRGISLSANAITLLTKINNFFMITLGIYNLVICCLRSERKIQEK</sequence>
<keyword evidence="4" id="KW-1185">Reference proteome</keyword>
<accession>A0A1D4L000</accession>
<feature type="transmembrane region" description="Helical" evidence="1">
    <location>
        <begin position="147"/>
        <end position="164"/>
    </location>
</feature>
<evidence type="ECO:0000313" key="2">
    <source>
        <dbReference type="EMBL" id="SCS69234.1"/>
    </source>
</evidence>
<proteinExistence type="predicted"/>
<evidence type="ECO:0000313" key="5">
    <source>
        <dbReference type="Proteomes" id="UP000095768"/>
    </source>
</evidence>
<dbReference type="EMBL" id="FMPG01000003">
    <property type="protein sequence ID" value="SCS79317.1"/>
    <property type="molecule type" value="Genomic_DNA"/>
</dbReference>
<evidence type="ECO:0000313" key="4">
    <source>
        <dbReference type="Proteomes" id="UP000095412"/>
    </source>
</evidence>
<feature type="transmembrane region" description="Helical" evidence="1">
    <location>
        <begin position="58"/>
        <end position="86"/>
    </location>
</feature>
<reference evidence="3 5" key="2">
    <citation type="submission" date="2016-09" db="EMBL/GenBank/DDBJ databases">
        <authorList>
            <consortium name="Pathogen Informatics"/>
        </authorList>
    </citation>
    <scope>NUCLEOTIDE SEQUENCE [LARGE SCALE GENOMIC DNA]</scope>
    <source>
        <strain evidence="3 5">82B</strain>
    </source>
</reference>
<reference evidence="2 4" key="1">
    <citation type="submission" date="2016-09" db="EMBL/GenBank/DDBJ databases">
        <authorList>
            <consortium name="Pathogen Informatics"/>
            <person name="Sun Q."/>
            <person name="Inoue M."/>
        </authorList>
    </citation>
    <scope>NUCLEOTIDE SEQUENCE [LARGE SCALE GENOMIC DNA]</scope>
    <source>
        <strain evidence="2 4">82C</strain>
    </source>
</reference>
<feature type="transmembrane region" description="Helical" evidence="1">
    <location>
        <begin position="30"/>
        <end position="52"/>
    </location>
</feature>
<organism evidence="3 5">
    <name type="scientific">Staphylococcus caeli</name>
    <dbReference type="NCBI Taxonomy" id="2201815"/>
    <lineage>
        <taxon>Bacteria</taxon>
        <taxon>Bacillati</taxon>
        <taxon>Bacillota</taxon>
        <taxon>Bacilli</taxon>
        <taxon>Bacillales</taxon>
        <taxon>Staphylococcaceae</taxon>
        <taxon>Staphylococcus</taxon>
    </lineage>
</organism>
<evidence type="ECO:0000256" key="1">
    <source>
        <dbReference type="SAM" id="Phobius"/>
    </source>
</evidence>
<dbReference type="AlphaFoldDB" id="A0A1D4L000"/>
<dbReference type="Pfam" id="PF05656">
    <property type="entry name" value="DUF805"/>
    <property type="match status" value="1"/>
</dbReference>
<dbReference type="GO" id="GO:0005886">
    <property type="term" value="C:plasma membrane"/>
    <property type="evidence" value="ECO:0007669"/>
    <property type="project" value="TreeGrafter"/>
</dbReference>
<keyword evidence="1" id="KW-1133">Transmembrane helix</keyword>
<dbReference type="RefSeq" id="WP_069995150.1">
    <property type="nucleotide sequence ID" value="NZ_FMPG01000003.1"/>
</dbReference>
<dbReference type="Proteomes" id="UP000095768">
    <property type="component" value="Unassembled WGS sequence"/>
</dbReference>
<dbReference type="InterPro" id="IPR008523">
    <property type="entry name" value="DUF805"/>
</dbReference>
<protein>
    <submittedName>
        <fullName evidence="3">Membrane protein</fullName>
    </submittedName>
</protein>
<keyword evidence="1" id="KW-0812">Transmembrane</keyword>
<dbReference type="PANTHER" id="PTHR34980">
    <property type="entry name" value="INNER MEMBRANE PROTEIN-RELATED-RELATED"/>
    <property type="match status" value="1"/>
</dbReference>
<gene>
    <name evidence="3" type="primary">yhaI_1</name>
    <name evidence="3" type="ORF">SAMEA2297795_01168</name>
    <name evidence="2" type="ORF">SAMEA2297796_00935</name>
</gene>
<dbReference type="OrthoDB" id="9812349at2"/>
<dbReference type="PANTHER" id="PTHR34980:SF2">
    <property type="entry name" value="INNER MEMBRANE PROTEIN YHAH-RELATED"/>
    <property type="match status" value="1"/>
</dbReference>
<name>A0A1D4L000_9STAP</name>
<keyword evidence="1" id="KW-0472">Membrane</keyword>
<feature type="transmembrane region" description="Helical" evidence="1">
    <location>
        <begin position="107"/>
        <end position="127"/>
    </location>
</feature>